<accession>A0AA39H134</accession>
<dbReference type="Pfam" id="PF01400">
    <property type="entry name" value="Astacin"/>
    <property type="match status" value="1"/>
</dbReference>
<comment type="cofactor">
    <cofactor evidence="10 11">
        <name>Zn(2+)</name>
        <dbReference type="ChEBI" id="CHEBI:29105"/>
    </cofactor>
    <text evidence="10 11">Binds 1 zinc ion per subunit.</text>
</comment>
<evidence type="ECO:0000256" key="10">
    <source>
        <dbReference type="PROSITE-ProRule" id="PRU01211"/>
    </source>
</evidence>
<dbReference type="InterPro" id="IPR024079">
    <property type="entry name" value="MetalloPept_cat_dom_sf"/>
</dbReference>
<evidence type="ECO:0000256" key="2">
    <source>
        <dbReference type="ARBA" id="ARBA00022670"/>
    </source>
</evidence>
<dbReference type="PANTHER" id="PTHR10127">
    <property type="entry name" value="DISCOIDIN, CUB, EGF, LAMININ , AND ZINC METALLOPROTEASE DOMAIN CONTAINING"/>
    <property type="match status" value="1"/>
</dbReference>
<comment type="caution">
    <text evidence="9">Lacks conserved residue(s) required for the propagation of feature annotation.</text>
</comment>
<dbReference type="InterPro" id="IPR001506">
    <property type="entry name" value="Peptidase_M12A"/>
</dbReference>
<feature type="binding site" evidence="10">
    <location>
        <position position="306"/>
    </location>
    <ligand>
        <name>Zn(2+)</name>
        <dbReference type="ChEBI" id="CHEBI:29105"/>
        <note>catalytic</note>
    </ligand>
</feature>
<keyword evidence="15" id="KW-1185">Reference proteome</keyword>
<dbReference type="GO" id="GO:0004222">
    <property type="term" value="F:metalloendopeptidase activity"/>
    <property type="evidence" value="ECO:0007669"/>
    <property type="project" value="UniProtKB-UniRule"/>
</dbReference>
<dbReference type="FunFam" id="3.40.390.10:FF:000028">
    <property type="entry name" value="Zinc metalloproteinase"/>
    <property type="match status" value="1"/>
</dbReference>
<dbReference type="GO" id="GO:0008270">
    <property type="term" value="F:zinc ion binding"/>
    <property type="evidence" value="ECO:0007669"/>
    <property type="project" value="UniProtKB-UniRule"/>
</dbReference>
<dbReference type="InterPro" id="IPR006026">
    <property type="entry name" value="Peptidase_Metallo"/>
</dbReference>
<feature type="binding site" evidence="10">
    <location>
        <position position="316"/>
    </location>
    <ligand>
        <name>Zn(2+)</name>
        <dbReference type="ChEBI" id="CHEBI:29105"/>
        <note>catalytic</note>
    </ligand>
</feature>
<keyword evidence="7" id="KW-1015">Disulfide bond</keyword>
<dbReference type="CDD" id="cd04280">
    <property type="entry name" value="ZnMc_astacin_like"/>
    <property type="match status" value="1"/>
</dbReference>
<dbReference type="EC" id="3.4.24.-" evidence="11"/>
<evidence type="ECO:0000259" key="12">
    <source>
        <dbReference type="PROSITE" id="PS01180"/>
    </source>
</evidence>
<dbReference type="InterPro" id="IPR035914">
    <property type="entry name" value="Sperma_CUB_dom_sf"/>
</dbReference>
<dbReference type="PROSITE" id="PS51864">
    <property type="entry name" value="ASTACIN"/>
    <property type="match status" value="1"/>
</dbReference>
<sequence length="627" mass="70483">MATGPNFPQAAVPPLVDEFDTIFGSGAISNVRGQRILYNGQKKIIERGNTGGRKVPRYREEEIVSSSFREANCAITKSGFDESKPNIEPFCIHLPAVQSSFLEMIGSKQHPLVLKEHVPRKRDTNTNDLLNAQKLLRGFLRMSADVPLTPQRRSNLGNSRAISYKINDRTEYAANKKILNDVFESDMVLTTHQMQDVIDTFEERINGKSVIRRKKRKAIIGKAFRWPNQTIPYVLKDADPKWRELIRSGMREWEKETCLKFKETDQVKDHVYIFKGSGCYSSVGRIGGRQYASIGYGCESTGIVCHELGHALGFWHEQSRPDRDRYININEDYIYNGTKGNFEKRKDIENLDIPYDFGSVMHYGPQAFSNDYKFITIETKDHRYQHTIGQRKGLSFVDIKQANTLYCTDRCPHKLTCQHGGYQDPLNCRKCKCPTGLGGTRCETIPTSSPGCGGELLATTAWQTVQNNVVGECFWRISAPLGDRVVFEVLDANYECDSSCADNFLEIKHSDDLQQTGFRQCCNAVPGSIISASNQVLLFSNAQKAPANFTVRYVLDQQVLPKAPPAAWEGGGGLTSLLGSESGIDNTFEKYIFKDLPAAFRNMRPNGKPLDTINTIVTSFLRSAGKK</sequence>
<feature type="active site" evidence="10">
    <location>
        <position position="307"/>
    </location>
</feature>
<dbReference type="GO" id="GO:0018996">
    <property type="term" value="P:molting cycle, collagen and cuticulin-based cuticle"/>
    <property type="evidence" value="ECO:0007669"/>
    <property type="project" value="UniProtKB-ARBA"/>
</dbReference>
<feature type="domain" description="CUB" evidence="12">
    <location>
        <begin position="452"/>
        <end position="556"/>
    </location>
</feature>
<dbReference type="SUPFAM" id="SSF49854">
    <property type="entry name" value="Spermadhesin, CUB domain"/>
    <property type="match status" value="1"/>
</dbReference>
<keyword evidence="5 10" id="KW-0862">Zinc</keyword>
<evidence type="ECO:0000256" key="4">
    <source>
        <dbReference type="ARBA" id="ARBA00022801"/>
    </source>
</evidence>
<keyword evidence="3 10" id="KW-0479">Metal-binding</keyword>
<dbReference type="SMART" id="SM00042">
    <property type="entry name" value="CUB"/>
    <property type="match status" value="1"/>
</dbReference>
<feature type="binding site" evidence="10">
    <location>
        <position position="310"/>
    </location>
    <ligand>
        <name>Zn(2+)</name>
        <dbReference type="ChEBI" id="CHEBI:29105"/>
        <note>catalytic</note>
    </ligand>
</feature>
<dbReference type="PRINTS" id="PR00480">
    <property type="entry name" value="ASTACIN"/>
</dbReference>
<keyword evidence="4 10" id="KW-0378">Hydrolase</keyword>
<gene>
    <name evidence="14" type="ORF">QR680_002042</name>
</gene>
<dbReference type="GO" id="GO:0006508">
    <property type="term" value="P:proteolysis"/>
    <property type="evidence" value="ECO:0007669"/>
    <property type="project" value="UniProtKB-KW"/>
</dbReference>
<name>A0AA39H134_9BILA</name>
<reference evidence="14" key="1">
    <citation type="submission" date="2023-06" db="EMBL/GenBank/DDBJ databases">
        <title>Genomic analysis of the entomopathogenic nematode Steinernema hermaphroditum.</title>
        <authorList>
            <person name="Schwarz E.M."/>
            <person name="Heppert J.K."/>
            <person name="Baniya A."/>
            <person name="Schwartz H.T."/>
            <person name="Tan C.-H."/>
            <person name="Antoshechkin I."/>
            <person name="Sternberg P.W."/>
            <person name="Goodrich-Blair H."/>
            <person name="Dillman A.R."/>
        </authorList>
    </citation>
    <scope>NUCLEOTIDE SEQUENCE</scope>
    <source>
        <strain evidence="14">PS9179</strain>
        <tissue evidence="14">Whole animal</tissue>
    </source>
</reference>
<dbReference type="CDD" id="cd00041">
    <property type="entry name" value="CUB"/>
    <property type="match status" value="1"/>
</dbReference>
<evidence type="ECO:0000256" key="1">
    <source>
        <dbReference type="ARBA" id="ARBA00022536"/>
    </source>
</evidence>
<keyword evidence="6 10" id="KW-0482">Metalloprotease</keyword>
<feature type="domain" description="Peptidase M12A" evidence="13">
    <location>
        <begin position="217"/>
        <end position="412"/>
    </location>
</feature>
<keyword evidence="2 10" id="KW-0645">Protease</keyword>
<proteinExistence type="predicted"/>
<evidence type="ECO:0000259" key="13">
    <source>
        <dbReference type="PROSITE" id="PS51864"/>
    </source>
</evidence>
<keyword evidence="8" id="KW-0325">Glycoprotein</keyword>
<dbReference type="EMBL" id="JAUCMV010000005">
    <property type="protein sequence ID" value="KAK0397236.1"/>
    <property type="molecule type" value="Genomic_DNA"/>
</dbReference>
<protein>
    <recommendedName>
        <fullName evidence="11">Metalloendopeptidase</fullName>
        <ecNumber evidence="11">3.4.24.-</ecNumber>
    </recommendedName>
</protein>
<evidence type="ECO:0000313" key="14">
    <source>
        <dbReference type="EMBL" id="KAK0397236.1"/>
    </source>
</evidence>
<comment type="caution">
    <text evidence="14">The sequence shown here is derived from an EMBL/GenBank/DDBJ whole genome shotgun (WGS) entry which is preliminary data.</text>
</comment>
<dbReference type="InterPro" id="IPR000859">
    <property type="entry name" value="CUB_dom"/>
</dbReference>
<organism evidence="14 15">
    <name type="scientific">Steinernema hermaphroditum</name>
    <dbReference type="NCBI Taxonomy" id="289476"/>
    <lineage>
        <taxon>Eukaryota</taxon>
        <taxon>Metazoa</taxon>
        <taxon>Ecdysozoa</taxon>
        <taxon>Nematoda</taxon>
        <taxon>Chromadorea</taxon>
        <taxon>Rhabditida</taxon>
        <taxon>Tylenchina</taxon>
        <taxon>Panagrolaimomorpha</taxon>
        <taxon>Strongyloidoidea</taxon>
        <taxon>Steinernematidae</taxon>
        <taxon>Steinernema</taxon>
    </lineage>
</organism>
<dbReference type="PANTHER" id="PTHR10127:SF898">
    <property type="entry name" value="ZINC METALLOPROTEINASE NAS-30"/>
    <property type="match status" value="1"/>
</dbReference>
<evidence type="ECO:0000256" key="7">
    <source>
        <dbReference type="ARBA" id="ARBA00023157"/>
    </source>
</evidence>
<dbReference type="Gene3D" id="3.40.390.10">
    <property type="entry name" value="Collagenase (Catalytic Domain)"/>
    <property type="match status" value="1"/>
</dbReference>
<dbReference type="PROSITE" id="PS00022">
    <property type="entry name" value="EGF_1"/>
    <property type="match status" value="1"/>
</dbReference>
<dbReference type="SMART" id="SM00235">
    <property type="entry name" value="ZnMc"/>
    <property type="match status" value="1"/>
</dbReference>
<evidence type="ECO:0000256" key="3">
    <source>
        <dbReference type="ARBA" id="ARBA00022723"/>
    </source>
</evidence>
<dbReference type="AlphaFoldDB" id="A0AA39H134"/>
<evidence type="ECO:0000256" key="8">
    <source>
        <dbReference type="ARBA" id="ARBA00023180"/>
    </source>
</evidence>
<keyword evidence="1" id="KW-0245">EGF-like domain</keyword>
<evidence type="ECO:0000313" key="15">
    <source>
        <dbReference type="Proteomes" id="UP001175271"/>
    </source>
</evidence>
<dbReference type="PROSITE" id="PS01180">
    <property type="entry name" value="CUB"/>
    <property type="match status" value="1"/>
</dbReference>
<dbReference type="Gene3D" id="2.60.120.290">
    <property type="entry name" value="Spermadhesin, CUB domain"/>
    <property type="match status" value="1"/>
</dbReference>
<dbReference type="SUPFAM" id="SSF55486">
    <property type="entry name" value="Metalloproteases ('zincins'), catalytic domain"/>
    <property type="match status" value="1"/>
</dbReference>
<dbReference type="Proteomes" id="UP001175271">
    <property type="component" value="Unassembled WGS sequence"/>
</dbReference>
<dbReference type="InterPro" id="IPR000742">
    <property type="entry name" value="EGF"/>
</dbReference>
<evidence type="ECO:0000256" key="9">
    <source>
        <dbReference type="PROSITE-ProRule" id="PRU00059"/>
    </source>
</evidence>
<evidence type="ECO:0000256" key="11">
    <source>
        <dbReference type="RuleBase" id="RU361183"/>
    </source>
</evidence>
<evidence type="ECO:0000256" key="5">
    <source>
        <dbReference type="ARBA" id="ARBA00022833"/>
    </source>
</evidence>
<dbReference type="Pfam" id="PF00431">
    <property type="entry name" value="CUB"/>
    <property type="match status" value="1"/>
</dbReference>
<dbReference type="InterPro" id="IPR034035">
    <property type="entry name" value="Astacin-like_dom"/>
</dbReference>
<evidence type="ECO:0000256" key="6">
    <source>
        <dbReference type="ARBA" id="ARBA00023049"/>
    </source>
</evidence>